<dbReference type="RefSeq" id="XP_064662960.1">
    <property type="nucleotide sequence ID" value="XM_064798633.1"/>
</dbReference>
<evidence type="ECO:0000313" key="2">
    <source>
        <dbReference type="Proteomes" id="UP001337655"/>
    </source>
</evidence>
<reference evidence="1 2" key="1">
    <citation type="submission" date="2023-08" db="EMBL/GenBank/DDBJ databases">
        <title>Black Yeasts Isolated from many extreme environments.</title>
        <authorList>
            <person name="Coleine C."/>
            <person name="Stajich J.E."/>
            <person name="Selbmann L."/>
        </authorList>
    </citation>
    <scope>NUCLEOTIDE SEQUENCE [LARGE SCALE GENOMIC DNA]</scope>
    <source>
        <strain evidence="1 2">CCFEE 5935</strain>
    </source>
</reference>
<gene>
    <name evidence="1" type="ORF">LTR77_001371</name>
</gene>
<dbReference type="GeneID" id="89922719"/>
<name>A0AAV9PN24_9PEZI</name>
<sequence length="164" mass="18001">MPPIPIAMAGKIIPHAHAFSKLMLPEYEIIFRFQSAPEFHSSFPFLMKGTPVNPESQIGTNTDNPNPKIPAAIFVGGGFSDDELESMRAVPEAKMLPWVSPSQSTREEVRKVGDLMSREQREGGPGEGVMEVVVRRVKECLKEHGVVEGGEGLEGKDGGELWRC</sequence>
<accession>A0AAV9PN24</accession>
<comment type="caution">
    <text evidence="1">The sequence shown here is derived from an EMBL/GenBank/DDBJ whole genome shotgun (WGS) entry which is preliminary data.</text>
</comment>
<keyword evidence="2" id="KW-1185">Reference proteome</keyword>
<protein>
    <submittedName>
        <fullName evidence="1">Uncharacterized protein</fullName>
    </submittedName>
</protein>
<dbReference type="Proteomes" id="UP001337655">
    <property type="component" value="Unassembled WGS sequence"/>
</dbReference>
<evidence type="ECO:0000313" key="1">
    <source>
        <dbReference type="EMBL" id="KAK5174291.1"/>
    </source>
</evidence>
<dbReference type="EMBL" id="JAVRRT010000002">
    <property type="protein sequence ID" value="KAK5174291.1"/>
    <property type="molecule type" value="Genomic_DNA"/>
</dbReference>
<organism evidence="1 2">
    <name type="scientific">Saxophila tyrrhenica</name>
    <dbReference type="NCBI Taxonomy" id="1690608"/>
    <lineage>
        <taxon>Eukaryota</taxon>
        <taxon>Fungi</taxon>
        <taxon>Dikarya</taxon>
        <taxon>Ascomycota</taxon>
        <taxon>Pezizomycotina</taxon>
        <taxon>Dothideomycetes</taxon>
        <taxon>Dothideomycetidae</taxon>
        <taxon>Mycosphaerellales</taxon>
        <taxon>Extremaceae</taxon>
        <taxon>Saxophila</taxon>
    </lineage>
</organism>
<proteinExistence type="predicted"/>
<dbReference type="AlphaFoldDB" id="A0AAV9PN24"/>